<dbReference type="EMBL" id="LWMT01000149">
    <property type="protein sequence ID" value="KZX14469.1"/>
    <property type="molecule type" value="Genomic_DNA"/>
</dbReference>
<protein>
    <submittedName>
        <fullName evidence="3">HEPN domain protein</fullName>
    </submittedName>
</protein>
<dbReference type="InterPro" id="IPR052226">
    <property type="entry name" value="UPF0332_toxin"/>
</dbReference>
<evidence type="ECO:0000259" key="2">
    <source>
        <dbReference type="Pfam" id="PF05168"/>
    </source>
</evidence>
<gene>
    <name evidence="3" type="ORF">MBFIL_08660</name>
</gene>
<accession>A0A166CFZ9</accession>
<dbReference type="InterPro" id="IPR007842">
    <property type="entry name" value="HEPN_dom"/>
</dbReference>
<proteinExistence type="inferred from homology"/>
<dbReference type="Proteomes" id="UP000077066">
    <property type="component" value="Unassembled WGS sequence"/>
</dbReference>
<dbReference type="STRING" id="55758.MBFIL_08660"/>
<dbReference type="SUPFAM" id="SSF81593">
    <property type="entry name" value="Nucleotidyltransferase substrate binding subunit/domain"/>
    <property type="match status" value="1"/>
</dbReference>
<comment type="caution">
    <text evidence="3">The sequence shown here is derived from an EMBL/GenBank/DDBJ whole genome shotgun (WGS) entry which is preliminary data.</text>
</comment>
<evidence type="ECO:0000256" key="1">
    <source>
        <dbReference type="ARBA" id="ARBA00038248"/>
    </source>
</evidence>
<name>A0A166CFZ9_9EURY</name>
<dbReference type="Pfam" id="PF05168">
    <property type="entry name" value="HEPN"/>
    <property type="match status" value="1"/>
</dbReference>
<dbReference type="PANTHER" id="PTHR36565:SF1">
    <property type="entry name" value="UPF0332 PROTEIN TM_1000"/>
    <property type="match status" value="1"/>
</dbReference>
<sequence>MSKAFEKSIELLKVSELNFNNKFYADSINRSYYAVFHAANALLIKKGIFAKTHSGTIREFGLEYIINDNFNKEIGKFFNSLEKDREKADYDYSYNATKNKAKKDLYNAKRFIEECKHFL</sequence>
<organism evidence="3 4">
    <name type="scientific">Methanobrevibacter filiformis</name>
    <dbReference type="NCBI Taxonomy" id="55758"/>
    <lineage>
        <taxon>Archaea</taxon>
        <taxon>Methanobacteriati</taxon>
        <taxon>Methanobacteriota</taxon>
        <taxon>Methanomada group</taxon>
        <taxon>Methanobacteria</taxon>
        <taxon>Methanobacteriales</taxon>
        <taxon>Methanobacteriaceae</taxon>
        <taxon>Methanobrevibacter</taxon>
    </lineage>
</organism>
<reference evidence="3 4" key="1">
    <citation type="submission" date="2016-04" db="EMBL/GenBank/DDBJ databases">
        <title>Genome sequence of Methanobrevibacter filiformis DSM 11501.</title>
        <authorList>
            <person name="Poehlein A."/>
            <person name="Seedorf H."/>
            <person name="Daniel R."/>
        </authorList>
    </citation>
    <scope>NUCLEOTIDE SEQUENCE [LARGE SCALE GENOMIC DNA]</scope>
    <source>
        <strain evidence="3 4">DSM 11501</strain>
    </source>
</reference>
<dbReference type="Gene3D" id="1.20.120.330">
    <property type="entry name" value="Nucleotidyltransferases domain 2"/>
    <property type="match status" value="1"/>
</dbReference>
<dbReference type="PATRIC" id="fig|55758.3.peg.974"/>
<keyword evidence="4" id="KW-1185">Reference proteome</keyword>
<evidence type="ECO:0000313" key="3">
    <source>
        <dbReference type="EMBL" id="KZX14469.1"/>
    </source>
</evidence>
<dbReference type="AlphaFoldDB" id="A0A166CFZ9"/>
<dbReference type="PANTHER" id="PTHR36565">
    <property type="entry name" value="UPF0332 PROTEIN TM_1000"/>
    <property type="match status" value="1"/>
</dbReference>
<feature type="domain" description="HEPN" evidence="2">
    <location>
        <begin position="3"/>
        <end position="117"/>
    </location>
</feature>
<comment type="similarity">
    <text evidence="1">Belongs to the UPF0332 family.</text>
</comment>
<evidence type="ECO:0000313" key="4">
    <source>
        <dbReference type="Proteomes" id="UP000077066"/>
    </source>
</evidence>